<evidence type="ECO:0000313" key="2">
    <source>
        <dbReference type="Proteomes" id="UP000198253"/>
    </source>
</evidence>
<accession>A0A1C4ZPN6</accession>
<evidence type="ECO:0000313" key="1">
    <source>
        <dbReference type="EMBL" id="SCF34744.1"/>
    </source>
</evidence>
<dbReference type="OrthoDB" id="3396763at2"/>
<dbReference type="InParanoid" id="A0A1C4ZPN6"/>
<name>A0A1C4ZPN6_MICEC</name>
<dbReference type="EMBL" id="LT607413">
    <property type="protein sequence ID" value="SCF34744.1"/>
    <property type="molecule type" value="Genomic_DNA"/>
</dbReference>
<dbReference type="SUPFAM" id="SSF56801">
    <property type="entry name" value="Acetyl-CoA synthetase-like"/>
    <property type="match status" value="1"/>
</dbReference>
<dbReference type="RefSeq" id="WP_143740270.1">
    <property type="nucleotide sequence ID" value="NZ_LT607413.1"/>
</dbReference>
<dbReference type="InterPro" id="IPR042099">
    <property type="entry name" value="ANL_N_sf"/>
</dbReference>
<dbReference type="AlphaFoldDB" id="A0A1C4ZPN6"/>
<gene>
    <name evidence="1" type="ORF">GA0070618_5550</name>
</gene>
<reference evidence="2" key="1">
    <citation type="submission" date="2016-06" db="EMBL/GenBank/DDBJ databases">
        <authorList>
            <person name="Varghese N."/>
            <person name="Submissions Spin"/>
        </authorList>
    </citation>
    <scope>NUCLEOTIDE SEQUENCE [LARGE SCALE GENOMIC DNA]</scope>
    <source>
        <strain evidence="2">DSM 43816</strain>
    </source>
</reference>
<protein>
    <submittedName>
        <fullName evidence="1">TIGR03089 family protein</fullName>
    </submittedName>
</protein>
<organism evidence="1 2">
    <name type="scientific">Micromonospora echinospora</name>
    <name type="common">Micromonospora purpurea</name>
    <dbReference type="NCBI Taxonomy" id="1877"/>
    <lineage>
        <taxon>Bacteria</taxon>
        <taxon>Bacillati</taxon>
        <taxon>Actinomycetota</taxon>
        <taxon>Actinomycetes</taxon>
        <taxon>Micromonosporales</taxon>
        <taxon>Micromonosporaceae</taxon>
        <taxon>Micromonospora</taxon>
    </lineage>
</organism>
<dbReference type="Gene3D" id="3.40.50.12780">
    <property type="entry name" value="N-terminal domain of ligase-like"/>
    <property type="match status" value="1"/>
</dbReference>
<sequence>MTTSTAADLPDLLAAGAVTGTDDPLLTFYDDATGERTALTAVELGGWAARTAGLLRDGCGLGPGSRAAVLLPPHWQTAAVLLGAWAAGVSVSFRGWATAGLPQVGPGANEPLDASFVARHRVGNWLDNPPEATHRFVLGLGPAGAPPAEPPTGYRDFLTEVCRYPASLPPYAAVRRSDAASVDGTSYRQWGDVARGVAEACGLRRGDRILVDAATHEEPVTWLLAPLAVGASVVVCANLDRARLDERIATEQVTRVL</sequence>
<keyword evidence="2" id="KW-1185">Reference proteome</keyword>
<dbReference type="InterPro" id="IPR017523">
    <property type="entry name" value="Rv3268"/>
</dbReference>
<dbReference type="NCBIfam" id="TIGR03089">
    <property type="entry name" value="TIGR03089 family protein"/>
    <property type="match status" value="1"/>
</dbReference>
<dbReference type="Proteomes" id="UP000198253">
    <property type="component" value="Chromosome I"/>
</dbReference>
<proteinExistence type="predicted"/>